<evidence type="ECO:0000313" key="4">
    <source>
        <dbReference type="Proteomes" id="UP001200313"/>
    </source>
</evidence>
<evidence type="ECO:0000256" key="1">
    <source>
        <dbReference type="SAM" id="MobiDB-lite"/>
    </source>
</evidence>
<protein>
    <recommendedName>
        <fullName evidence="5">Lipoprotein</fullName>
    </recommendedName>
</protein>
<comment type="caution">
    <text evidence="3">The sequence shown here is derived from an EMBL/GenBank/DDBJ whole genome shotgun (WGS) entry which is preliminary data.</text>
</comment>
<evidence type="ECO:0000256" key="2">
    <source>
        <dbReference type="SAM" id="SignalP"/>
    </source>
</evidence>
<gene>
    <name evidence="3" type="ORF">L0P79_10755</name>
</gene>
<dbReference type="Proteomes" id="UP001200313">
    <property type="component" value="Unassembled WGS sequence"/>
</dbReference>
<keyword evidence="2" id="KW-0732">Signal</keyword>
<dbReference type="EMBL" id="JAKNJB010000017">
    <property type="protein sequence ID" value="MCG4527556.1"/>
    <property type="molecule type" value="Genomic_DNA"/>
</dbReference>
<evidence type="ECO:0008006" key="5">
    <source>
        <dbReference type="Google" id="ProtNLM"/>
    </source>
</evidence>
<name>A0ABS9MAS2_9FIRM</name>
<dbReference type="PROSITE" id="PS51257">
    <property type="entry name" value="PROKAR_LIPOPROTEIN"/>
    <property type="match status" value="1"/>
</dbReference>
<dbReference type="RefSeq" id="WP_177695231.1">
    <property type="nucleotide sequence ID" value="NZ_JAKNJB010000017.1"/>
</dbReference>
<sequence length="206" mass="23040">MKRKILAMICAAVMAVGLAACAMPANESQSSQQQFAEAEKQKKPAPKPEESIKDLPDEEPPAVVFGEMEYADRLAPSERDGEEREIAWSYTEKHALPTSSSWTTEDDYSSQLRVESGEMSATFSNSQCATEAEIAELLTDFWGCDESTFLKGSYDRKAVYVGSREWDFGMNYYVFQDIGKDSYLLIFIHDKANQEPAAVISEFLVP</sequence>
<feature type="compositionally biased region" description="Basic and acidic residues" evidence="1">
    <location>
        <begin position="37"/>
        <end position="55"/>
    </location>
</feature>
<feature type="signal peptide" evidence="2">
    <location>
        <begin position="1"/>
        <end position="22"/>
    </location>
</feature>
<organism evidence="3 4">
    <name type="scientific">Intestinimonas massiliensis</name>
    <name type="common">ex Afouda et al. 2020</name>
    <dbReference type="NCBI Taxonomy" id="1673721"/>
    <lineage>
        <taxon>Bacteria</taxon>
        <taxon>Bacillati</taxon>
        <taxon>Bacillota</taxon>
        <taxon>Clostridia</taxon>
        <taxon>Eubacteriales</taxon>
        <taxon>Intestinimonas</taxon>
    </lineage>
</organism>
<feature type="chain" id="PRO_5045915649" description="Lipoprotein" evidence="2">
    <location>
        <begin position="23"/>
        <end position="206"/>
    </location>
</feature>
<keyword evidence="4" id="KW-1185">Reference proteome</keyword>
<evidence type="ECO:0000313" key="3">
    <source>
        <dbReference type="EMBL" id="MCG4527556.1"/>
    </source>
</evidence>
<proteinExistence type="predicted"/>
<reference evidence="3 4" key="1">
    <citation type="submission" date="2022-01" db="EMBL/GenBank/DDBJ databases">
        <title>Collection of gut derived symbiotic bacterial strains cultured from healthy donors.</title>
        <authorList>
            <person name="Lin H."/>
            <person name="Kohout C."/>
            <person name="Waligurski E."/>
            <person name="Pamer E.G."/>
        </authorList>
    </citation>
    <scope>NUCLEOTIDE SEQUENCE [LARGE SCALE GENOMIC DNA]</scope>
    <source>
        <strain evidence="3 4">DFI.3.7</strain>
    </source>
</reference>
<accession>A0ABS9MAS2</accession>
<feature type="region of interest" description="Disordered" evidence="1">
    <location>
        <begin position="24"/>
        <end position="62"/>
    </location>
</feature>
<feature type="compositionally biased region" description="Low complexity" evidence="1">
    <location>
        <begin position="24"/>
        <end position="36"/>
    </location>
</feature>